<dbReference type="RefSeq" id="XP_013347752.1">
    <property type="nucleotide sequence ID" value="XM_013492298.1"/>
</dbReference>
<dbReference type="OrthoDB" id="10666717at2759"/>
<evidence type="ECO:0000313" key="3">
    <source>
        <dbReference type="Proteomes" id="UP000030641"/>
    </source>
</evidence>
<dbReference type="HOGENOM" id="CLU_1209600_0_0_1"/>
<dbReference type="GeneID" id="25366569"/>
<proteinExistence type="predicted"/>
<accession>A0A074YN12</accession>
<dbReference type="InParanoid" id="A0A074YN12"/>
<organism evidence="2 3">
    <name type="scientific">Aureobasidium subglaciale (strain EXF-2481)</name>
    <name type="common">Aureobasidium pullulans var. subglaciale</name>
    <dbReference type="NCBI Taxonomy" id="1043005"/>
    <lineage>
        <taxon>Eukaryota</taxon>
        <taxon>Fungi</taxon>
        <taxon>Dikarya</taxon>
        <taxon>Ascomycota</taxon>
        <taxon>Pezizomycotina</taxon>
        <taxon>Dothideomycetes</taxon>
        <taxon>Dothideomycetidae</taxon>
        <taxon>Dothideales</taxon>
        <taxon>Saccotheciaceae</taxon>
        <taxon>Aureobasidium</taxon>
    </lineage>
</organism>
<dbReference type="EMBL" id="KL584751">
    <property type="protein sequence ID" value="KEQ99168.1"/>
    <property type="molecule type" value="Genomic_DNA"/>
</dbReference>
<gene>
    <name evidence="2" type="ORF">AUEXF2481DRAFT_402937</name>
</gene>
<keyword evidence="3" id="KW-1185">Reference proteome</keyword>
<feature type="region of interest" description="Disordered" evidence="1">
    <location>
        <begin position="30"/>
        <end position="69"/>
    </location>
</feature>
<name>A0A074YN12_AURSE</name>
<sequence>MTCSCCCECSDQLPTYESLHIPHSVPSMSRVAEQSSLRRPDSGRALSMVTADSRSMSQPASPFSRDVSKLLGPQKPLAADKSLGSAKKAQDSAWHFDNSSSPSSSYCTRAIKRGDQIWHQYGFIQPSRTGPVNTPDIFFTCKTTPRGKDSEQAIRQHCKLTVDTLRMHRSRSKGCNCTFKVLREENSRCNASWYHIFTLFLAHAVQQFMLQHDRICSCGCFDVDEDNSDGTSGQWLRDG</sequence>
<evidence type="ECO:0000256" key="1">
    <source>
        <dbReference type="SAM" id="MobiDB-lite"/>
    </source>
</evidence>
<reference evidence="2 3" key="1">
    <citation type="journal article" date="2014" name="BMC Genomics">
        <title>Genome sequencing of four Aureobasidium pullulans varieties: biotechnological potential, stress tolerance, and description of new species.</title>
        <authorList>
            <person name="Gostin Ar C."/>
            <person name="Ohm R.A."/>
            <person name="Kogej T."/>
            <person name="Sonjak S."/>
            <person name="Turk M."/>
            <person name="Zajc J."/>
            <person name="Zalar P."/>
            <person name="Grube M."/>
            <person name="Sun H."/>
            <person name="Han J."/>
            <person name="Sharma A."/>
            <person name="Chiniquy J."/>
            <person name="Ngan C.Y."/>
            <person name="Lipzen A."/>
            <person name="Barry K."/>
            <person name="Grigoriev I.V."/>
            <person name="Gunde-Cimerman N."/>
        </authorList>
    </citation>
    <scope>NUCLEOTIDE SEQUENCE [LARGE SCALE GENOMIC DNA]</scope>
    <source>
        <strain evidence="2 3">EXF-2481</strain>
    </source>
</reference>
<dbReference type="AlphaFoldDB" id="A0A074YN12"/>
<feature type="compositionally biased region" description="Polar residues" evidence="1">
    <location>
        <begin position="50"/>
        <end position="61"/>
    </location>
</feature>
<protein>
    <submittedName>
        <fullName evidence="2">Uncharacterized protein</fullName>
    </submittedName>
</protein>
<dbReference type="Proteomes" id="UP000030641">
    <property type="component" value="Unassembled WGS sequence"/>
</dbReference>
<evidence type="ECO:0000313" key="2">
    <source>
        <dbReference type="EMBL" id="KEQ99168.1"/>
    </source>
</evidence>